<dbReference type="EMBL" id="RWGY01000051">
    <property type="protein sequence ID" value="TVU05886.1"/>
    <property type="molecule type" value="Genomic_DNA"/>
</dbReference>
<evidence type="ECO:0000313" key="3">
    <source>
        <dbReference type="Proteomes" id="UP000324897"/>
    </source>
</evidence>
<protein>
    <submittedName>
        <fullName evidence="2">Uncharacterized protein</fullName>
    </submittedName>
</protein>
<feature type="region of interest" description="Disordered" evidence="1">
    <location>
        <begin position="19"/>
        <end position="54"/>
    </location>
</feature>
<organism evidence="2 3">
    <name type="scientific">Eragrostis curvula</name>
    <name type="common">weeping love grass</name>
    <dbReference type="NCBI Taxonomy" id="38414"/>
    <lineage>
        <taxon>Eukaryota</taxon>
        <taxon>Viridiplantae</taxon>
        <taxon>Streptophyta</taxon>
        <taxon>Embryophyta</taxon>
        <taxon>Tracheophyta</taxon>
        <taxon>Spermatophyta</taxon>
        <taxon>Magnoliopsida</taxon>
        <taxon>Liliopsida</taxon>
        <taxon>Poales</taxon>
        <taxon>Poaceae</taxon>
        <taxon>PACMAD clade</taxon>
        <taxon>Chloridoideae</taxon>
        <taxon>Eragrostideae</taxon>
        <taxon>Eragrostidinae</taxon>
        <taxon>Eragrostis</taxon>
    </lineage>
</organism>
<gene>
    <name evidence="2" type="ORF">EJB05_49070</name>
</gene>
<keyword evidence="3" id="KW-1185">Reference proteome</keyword>
<dbReference type="Proteomes" id="UP000324897">
    <property type="component" value="Unassembled WGS sequence"/>
</dbReference>
<evidence type="ECO:0000313" key="2">
    <source>
        <dbReference type="EMBL" id="TVU05886.1"/>
    </source>
</evidence>
<reference evidence="2 3" key="1">
    <citation type="journal article" date="2019" name="Sci. Rep.">
        <title>A high-quality genome of Eragrostis curvula grass provides insights into Poaceae evolution and supports new strategies to enhance forage quality.</title>
        <authorList>
            <person name="Carballo J."/>
            <person name="Santos B.A.C.M."/>
            <person name="Zappacosta D."/>
            <person name="Garbus I."/>
            <person name="Selva J.P."/>
            <person name="Gallo C.A."/>
            <person name="Diaz A."/>
            <person name="Albertini E."/>
            <person name="Caccamo M."/>
            <person name="Echenique V."/>
        </authorList>
    </citation>
    <scope>NUCLEOTIDE SEQUENCE [LARGE SCALE GENOMIC DNA]</scope>
    <source>
        <strain evidence="3">cv. Victoria</strain>
        <tissue evidence="2">Leaf</tissue>
    </source>
</reference>
<name>A0A5J9T3C8_9POAL</name>
<dbReference type="Gramene" id="TVU05886">
    <property type="protein sequence ID" value="TVU05886"/>
    <property type="gene ID" value="EJB05_49070"/>
</dbReference>
<dbReference type="AlphaFoldDB" id="A0A5J9T3C8"/>
<proteinExistence type="predicted"/>
<accession>A0A5J9T3C8</accession>
<evidence type="ECO:0000256" key="1">
    <source>
        <dbReference type="SAM" id="MobiDB-lite"/>
    </source>
</evidence>
<comment type="caution">
    <text evidence="2">The sequence shown here is derived from an EMBL/GenBank/DDBJ whole genome shotgun (WGS) entry which is preliminary data.</text>
</comment>
<sequence length="93" mass="10360">MLWVSSLFGTECVEDEAGRQHGGWQHLRQGKERGHGRSQGDTIPGLLNAAQRGDDTEVDRCRRLNVLGSTPSEVDWAMKILKLIMIEAEQAKS</sequence>